<name>A0A0V0SE78_9BILA</name>
<evidence type="ECO:0000313" key="2">
    <source>
        <dbReference type="EMBL" id="KRX25070.1"/>
    </source>
</evidence>
<feature type="transmembrane region" description="Helical" evidence="1">
    <location>
        <begin position="66"/>
        <end position="88"/>
    </location>
</feature>
<evidence type="ECO:0000313" key="3">
    <source>
        <dbReference type="Proteomes" id="UP000054630"/>
    </source>
</evidence>
<evidence type="ECO:0000256" key="1">
    <source>
        <dbReference type="SAM" id="Phobius"/>
    </source>
</evidence>
<comment type="caution">
    <text evidence="2">The sequence shown here is derived from an EMBL/GenBank/DDBJ whole genome shotgun (WGS) entry which is preliminary data.</text>
</comment>
<reference evidence="2 3" key="1">
    <citation type="submission" date="2015-01" db="EMBL/GenBank/DDBJ databases">
        <title>Evolution of Trichinella species and genotypes.</title>
        <authorList>
            <person name="Korhonen P.K."/>
            <person name="Edoardo P."/>
            <person name="Giuseppe L.R."/>
            <person name="Gasser R.B."/>
        </authorList>
    </citation>
    <scope>NUCLEOTIDE SEQUENCE [LARGE SCALE GENOMIC DNA]</scope>
    <source>
        <strain evidence="2">ISS37</strain>
    </source>
</reference>
<sequence length="134" mass="14107">MEKAQSYKGKTNSPSSFLGIFSGGSSGSRGGCGAPFLARSPEWFDAVGQCHLDFFFGQSERFQMTAIVTVVVVAVVVVVVVVVVRIMLLLTAVVIVVVVAGTGTMARVGVTAVGLGVGAQHWYRRCGFGQQNVH</sequence>
<feature type="transmembrane region" description="Helical" evidence="1">
    <location>
        <begin position="94"/>
        <end position="115"/>
    </location>
</feature>
<gene>
    <name evidence="2" type="ORF">T07_3714</name>
</gene>
<keyword evidence="1" id="KW-0472">Membrane</keyword>
<dbReference type="OrthoDB" id="10662932at2759"/>
<protein>
    <recommendedName>
        <fullName evidence="4">Transmembrane protein</fullName>
    </recommendedName>
</protein>
<evidence type="ECO:0008006" key="4">
    <source>
        <dbReference type="Google" id="ProtNLM"/>
    </source>
</evidence>
<keyword evidence="3" id="KW-1185">Reference proteome</keyword>
<keyword evidence="1" id="KW-0812">Transmembrane</keyword>
<dbReference type="AlphaFoldDB" id="A0A0V0SE78"/>
<dbReference type="Proteomes" id="UP000054630">
    <property type="component" value="Unassembled WGS sequence"/>
</dbReference>
<organism evidence="2 3">
    <name type="scientific">Trichinella nelsoni</name>
    <dbReference type="NCBI Taxonomy" id="6336"/>
    <lineage>
        <taxon>Eukaryota</taxon>
        <taxon>Metazoa</taxon>
        <taxon>Ecdysozoa</taxon>
        <taxon>Nematoda</taxon>
        <taxon>Enoplea</taxon>
        <taxon>Dorylaimia</taxon>
        <taxon>Trichinellida</taxon>
        <taxon>Trichinellidae</taxon>
        <taxon>Trichinella</taxon>
    </lineage>
</organism>
<dbReference type="EMBL" id="JYDL01000014">
    <property type="protein sequence ID" value="KRX25070.1"/>
    <property type="molecule type" value="Genomic_DNA"/>
</dbReference>
<accession>A0A0V0SE78</accession>
<keyword evidence="1" id="KW-1133">Transmembrane helix</keyword>
<proteinExistence type="predicted"/>